<reference evidence="2" key="1">
    <citation type="submission" date="2023-11" db="EMBL/GenBank/DDBJ databases">
        <title>Genome Sequence of Bacillus pseudomycoides stain BUPM19.</title>
        <authorList>
            <person name="Farhat A."/>
        </authorList>
    </citation>
    <scope>NUCLEOTIDE SEQUENCE [LARGE SCALE GENOMIC DNA]</scope>
    <source>
        <strain evidence="2">BUPM19</strain>
    </source>
</reference>
<keyword evidence="2" id="KW-1185">Reference proteome</keyword>
<dbReference type="EMBL" id="JAXOVW010000046">
    <property type="protein sequence ID" value="MDZ5609017.1"/>
    <property type="molecule type" value="Genomic_DNA"/>
</dbReference>
<organism evidence="1 2">
    <name type="scientific">Bacillus bingmayongensis</name>
    <dbReference type="NCBI Taxonomy" id="1150157"/>
    <lineage>
        <taxon>Bacteria</taxon>
        <taxon>Bacillati</taxon>
        <taxon>Bacillota</taxon>
        <taxon>Bacilli</taxon>
        <taxon>Bacillales</taxon>
        <taxon>Bacillaceae</taxon>
        <taxon>Bacillus</taxon>
    </lineage>
</organism>
<evidence type="ECO:0000313" key="1">
    <source>
        <dbReference type="EMBL" id="MDZ5609017.1"/>
    </source>
</evidence>
<gene>
    <name evidence="1" type="ORF">U2I54_18595</name>
</gene>
<accession>A0ABU5JZX3</accession>
<evidence type="ECO:0000313" key="2">
    <source>
        <dbReference type="Proteomes" id="UP001291930"/>
    </source>
</evidence>
<comment type="caution">
    <text evidence="1">The sequence shown here is derived from an EMBL/GenBank/DDBJ whole genome shotgun (WGS) entry which is preliminary data.</text>
</comment>
<sequence>MKIYTGSEDRCKQLKMVFEGFRERFAVLFERVATTFRYIASITLKRWQTIRPIVISIGFSVPLVRIVMVRGRAGNPENGEDDI</sequence>
<dbReference type="RefSeq" id="WP_374218587.1">
    <property type="nucleotide sequence ID" value="NZ_JAXOVW010000046.1"/>
</dbReference>
<dbReference type="Proteomes" id="UP001291930">
    <property type="component" value="Unassembled WGS sequence"/>
</dbReference>
<name>A0ABU5JZX3_9BACI</name>
<protein>
    <submittedName>
        <fullName evidence="1">Uncharacterized protein</fullName>
    </submittedName>
</protein>
<proteinExistence type="predicted"/>